<dbReference type="OrthoDB" id="2713924at2759"/>
<feature type="non-terminal residue" evidence="1">
    <location>
        <position position="58"/>
    </location>
</feature>
<evidence type="ECO:0000313" key="1">
    <source>
        <dbReference type="EMBL" id="KAF9470204.1"/>
    </source>
</evidence>
<accession>A0A9P5YKC9</accession>
<dbReference type="EMBL" id="MU156168">
    <property type="protein sequence ID" value="KAF9470204.1"/>
    <property type="molecule type" value="Genomic_DNA"/>
</dbReference>
<dbReference type="AlphaFoldDB" id="A0A9P5YKC9"/>
<reference evidence="1" key="1">
    <citation type="submission" date="2020-11" db="EMBL/GenBank/DDBJ databases">
        <authorList>
            <consortium name="DOE Joint Genome Institute"/>
            <person name="Ahrendt S."/>
            <person name="Riley R."/>
            <person name="Andreopoulos W."/>
            <person name="Labutti K."/>
            <person name="Pangilinan J."/>
            <person name="Ruiz-Duenas F.J."/>
            <person name="Barrasa J.M."/>
            <person name="Sanchez-Garcia M."/>
            <person name="Camarero S."/>
            <person name="Miyauchi S."/>
            <person name="Serrano A."/>
            <person name="Linde D."/>
            <person name="Babiker R."/>
            <person name="Drula E."/>
            <person name="Ayuso-Fernandez I."/>
            <person name="Pacheco R."/>
            <person name="Padilla G."/>
            <person name="Ferreira P."/>
            <person name="Barriuso J."/>
            <person name="Kellner H."/>
            <person name="Castanera R."/>
            <person name="Alfaro M."/>
            <person name="Ramirez L."/>
            <person name="Pisabarro A.G."/>
            <person name="Kuo A."/>
            <person name="Tritt A."/>
            <person name="Lipzen A."/>
            <person name="He G."/>
            <person name="Yan M."/>
            <person name="Ng V."/>
            <person name="Cullen D."/>
            <person name="Martin F."/>
            <person name="Rosso M.-N."/>
            <person name="Henrissat B."/>
            <person name="Hibbett D."/>
            <person name="Martinez A.T."/>
            <person name="Grigoriev I.V."/>
        </authorList>
    </citation>
    <scope>NUCLEOTIDE SEQUENCE</scope>
    <source>
        <strain evidence="1">CIRM-BRFM 674</strain>
    </source>
</reference>
<comment type="caution">
    <text evidence="1">The sequence shown here is derived from an EMBL/GenBank/DDBJ whole genome shotgun (WGS) entry which is preliminary data.</text>
</comment>
<proteinExistence type="predicted"/>
<dbReference type="Proteomes" id="UP000807469">
    <property type="component" value="Unassembled WGS sequence"/>
</dbReference>
<name>A0A9P5YKC9_9AGAR</name>
<evidence type="ECO:0000313" key="2">
    <source>
        <dbReference type="Proteomes" id="UP000807469"/>
    </source>
</evidence>
<keyword evidence="2" id="KW-1185">Reference proteome</keyword>
<organism evidence="1 2">
    <name type="scientific">Pholiota conissans</name>
    <dbReference type="NCBI Taxonomy" id="109636"/>
    <lineage>
        <taxon>Eukaryota</taxon>
        <taxon>Fungi</taxon>
        <taxon>Dikarya</taxon>
        <taxon>Basidiomycota</taxon>
        <taxon>Agaricomycotina</taxon>
        <taxon>Agaricomycetes</taxon>
        <taxon>Agaricomycetidae</taxon>
        <taxon>Agaricales</taxon>
        <taxon>Agaricineae</taxon>
        <taxon>Strophariaceae</taxon>
        <taxon>Pholiota</taxon>
    </lineage>
</organism>
<sequence>MARKGIVKGMSPAPSSALPAKCESCILGKQTRTSVPKKRKEGPGHRATRRLEKVWVDL</sequence>
<gene>
    <name evidence="1" type="ORF">BDN70DRAFT_781027</name>
</gene>
<protein>
    <submittedName>
        <fullName evidence="1">Uncharacterized protein</fullName>
    </submittedName>
</protein>